<proteinExistence type="predicted"/>
<dbReference type="InterPro" id="IPR032675">
    <property type="entry name" value="LRR_dom_sf"/>
</dbReference>
<evidence type="ECO:0000313" key="1">
    <source>
        <dbReference type="EMBL" id="KAL3633260.1"/>
    </source>
</evidence>
<reference evidence="2" key="1">
    <citation type="journal article" date="2024" name="IScience">
        <title>Strigolactones Initiate the Formation of Haustorium-like Structures in Castilleja.</title>
        <authorList>
            <person name="Buerger M."/>
            <person name="Peterson D."/>
            <person name="Chory J."/>
        </authorList>
    </citation>
    <scope>NUCLEOTIDE SEQUENCE [LARGE SCALE GENOMIC DNA]</scope>
</reference>
<keyword evidence="2" id="KW-1185">Reference proteome</keyword>
<evidence type="ECO:0000313" key="2">
    <source>
        <dbReference type="Proteomes" id="UP001632038"/>
    </source>
</evidence>
<protein>
    <submittedName>
        <fullName evidence="1">Uncharacterized protein</fullName>
    </submittedName>
</protein>
<organism evidence="1 2">
    <name type="scientific">Castilleja foliolosa</name>
    <dbReference type="NCBI Taxonomy" id="1961234"/>
    <lineage>
        <taxon>Eukaryota</taxon>
        <taxon>Viridiplantae</taxon>
        <taxon>Streptophyta</taxon>
        <taxon>Embryophyta</taxon>
        <taxon>Tracheophyta</taxon>
        <taxon>Spermatophyta</taxon>
        <taxon>Magnoliopsida</taxon>
        <taxon>eudicotyledons</taxon>
        <taxon>Gunneridae</taxon>
        <taxon>Pentapetalae</taxon>
        <taxon>asterids</taxon>
        <taxon>lamiids</taxon>
        <taxon>Lamiales</taxon>
        <taxon>Orobanchaceae</taxon>
        <taxon>Pedicularideae</taxon>
        <taxon>Castillejinae</taxon>
        <taxon>Castilleja</taxon>
    </lineage>
</organism>
<dbReference type="AlphaFoldDB" id="A0ABD3CTF8"/>
<dbReference type="Proteomes" id="UP001632038">
    <property type="component" value="Unassembled WGS sequence"/>
</dbReference>
<dbReference type="Gene3D" id="3.80.10.10">
    <property type="entry name" value="Ribonuclease Inhibitor"/>
    <property type="match status" value="1"/>
</dbReference>
<dbReference type="SUPFAM" id="SSF52075">
    <property type="entry name" value="Outer arm dynein light chain 1"/>
    <property type="match status" value="1"/>
</dbReference>
<comment type="caution">
    <text evidence="1">The sequence shown here is derived from an EMBL/GenBank/DDBJ whole genome shotgun (WGS) entry which is preliminary data.</text>
</comment>
<gene>
    <name evidence="1" type="ORF">CASFOL_022787</name>
</gene>
<name>A0ABD3CTF8_9LAMI</name>
<accession>A0ABD3CTF8</accession>
<dbReference type="EMBL" id="JAVIJP010000030">
    <property type="protein sequence ID" value="KAL3633260.1"/>
    <property type="molecule type" value="Genomic_DNA"/>
</dbReference>
<sequence>MSSQWNYTGNGFLRVTCNDGLNQMRSAVKDDNNFVEPFLLKREICDLAVEARGGCGLDRQFWTIEPSILTSLPSSLGALTCLQQLHIASNKLTCIPAEIGFLKELYVLNAKSNRLFGSAYTYVSDHEHTWPPLTTLPHWSSGRRQNSNVSQTRTYLLCTLTLLPTTQYKEGSKIQNCLQLHRPVSKRTPSGQQARGRSCRRLFSDVGPDKKLKHA</sequence>